<sequence length="85" mass="9914">MPALLAAPKSNISPLIRFARWTALFTGIVYGVTRYNYLYRREVEIQKHENEIRERHRIKMEQLRKQNEEAEMLALGKEAGVVAAK</sequence>
<evidence type="ECO:0000256" key="2">
    <source>
        <dbReference type="ARBA" id="ARBA00007333"/>
    </source>
</evidence>
<keyword evidence="16" id="KW-1133">Transmembrane helix</keyword>
<gene>
    <name evidence="17" type="ORF">CUNI_LOCUS8052</name>
</gene>
<evidence type="ECO:0000256" key="14">
    <source>
        <dbReference type="ARBA" id="ARBA00074682"/>
    </source>
</evidence>
<dbReference type="AlphaFoldDB" id="A0A8S3YZR5"/>
<keyword evidence="11 15" id="KW-0066">ATP synthesis</keyword>
<keyword evidence="16" id="KW-0812">Transmembrane</keyword>
<keyword evidence="7" id="KW-0007">Acetylation</keyword>
<dbReference type="GO" id="GO:0015078">
    <property type="term" value="F:proton transmembrane transporter activity"/>
    <property type="evidence" value="ECO:0007669"/>
    <property type="project" value="InterPro"/>
</dbReference>
<dbReference type="InterPro" id="IPR008386">
    <property type="entry name" value="ATP_synth_F0_esu_mt"/>
</dbReference>
<keyword evidence="3 15" id="KW-0813">Transport</keyword>
<evidence type="ECO:0000256" key="6">
    <source>
        <dbReference type="ARBA" id="ARBA00022792"/>
    </source>
</evidence>
<dbReference type="EMBL" id="CAJHNH020001303">
    <property type="protein sequence ID" value="CAG5122494.1"/>
    <property type="molecule type" value="Genomic_DNA"/>
</dbReference>
<keyword evidence="6 15" id="KW-0999">Mitochondrion inner membrane</keyword>
<dbReference type="GO" id="GO:0045259">
    <property type="term" value="C:proton-transporting ATP synthase complex"/>
    <property type="evidence" value="ECO:0007669"/>
    <property type="project" value="UniProtKB-UniRule"/>
</dbReference>
<evidence type="ECO:0000256" key="5">
    <source>
        <dbReference type="ARBA" id="ARBA00022781"/>
    </source>
</evidence>
<dbReference type="PANTHER" id="PTHR12427">
    <property type="entry name" value="ATP SYNTHASE E CHAIN, MITOCHONDRIAL"/>
    <property type="match status" value="1"/>
</dbReference>
<evidence type="ECO:0000313" key="17">
    <source>
        <dbReference type="EMBL" id="CAG5122494.1"/>
    </source>
</evidence>
<evidence type="ECO:0000313" key="18">
    <source>
        <dbReference type="Proteomes" id="UP000678393"/>
    </source>
</evidence>
<evidence type="ECO:0000256" key="10">
    <source>
        <dbReference type="ARBA" id="ARBA00023136"/>
    </source>
</evidence>
<accession>A0A8S3YZR5</accession>
<evidence type="ECO:0000256" key="12">
    <source>
        <dbReference type="ARBA" id="ARBA00057306"/>
    </source>
</evidence>
<evidence type="ECO:0000256" key="13">
    <source>
        <dbReference type="ARBA" id="ARBA00064647"/>
    </source>
</evidence>
<dbReference type="PANTHER" id="PTHR12427:SF1">
    <property type="entry name" value="ATP SYNTHASE SUBUNIT E, MITOCHONDRIAL"/>
    <property type="match status" value="1"/>
</dbReference>
<keyword evidence="18" id="KW-1185">Reference proteome</keyword>
<evidence type="ECO:0000256" key="3">
    <source>
        <dbReference type="ARBA" id="ARBA00022448"/>
    </source>
</evidence>
<evidence type="ECO:0000256" key="1">
    <source>
        <dbReference type="ARBA" id="ARBA00004273"/>
    </source>
</evidence>
<evidence type="ECO:0000256" key="4">
    <source>
        <dbReference type="ARBA" id="ARBA00022547"/>
    </source>
</evidence>
<evidence type="ECO:0000256" key="7">
    <source>
        <dbReference type="ARBA" id="ARBA00022990"/>
    </source>
</evidence>
<feature type="transmembrane region" description="Helical" evidence="16">
    <location>
        <begin position="18"/>
        <end position="37"/>
    </location>
</feature>
<evidence type="ECO:0000256" key="11">
    <source>
        <dbReference type="ARBA" id="ARBA00023310"/>
    </source>
</evidence>
<comment type="subunit">
    <text evidence="13">Component of the ATP synthase complex composed at least of ATP5F1A/subunit alpha, ATP5F1B/subunit beta, ATP5MC1/subunit c (homooctomer), MT-ATP6/subunit a, MT-ATP8/subunit 8, ATP5ME/subunit e, ATP5MF/subunit f, ATP5MG/subunit g, ATP5MK/subunit k, ATP5MJ/subunit j, ATP5F1C/subunit gamma, ATP5F1D/subunit delta, ATP5F1E/subunit epsilon, ATP5PF/subunit F6, ATP5PB/subunit b, ATP5PD/subunit d, ATP5PO/subunit OSCP. ATP synthase complex consists of a soluble F(1) head domain (subunits alpha(3) and beta(3)) - the catalytic core - and a membrane F(0) domain - the membrane proton channel (subunits c, a, 8, e, f, g, k and j). These two domains are linked by a central stalk (subunits gamma, delta, and epsilon) rotating inside the F1 region and a stationary peripheral stalk (subunits F6, b, d, and OSCP).</text>
</comment>
<reference evidence="17" key="1">
    <citation type="submission" date="2021-04" db="EMBL/GenBank/DDBJ databases">
        <authorList>
            <consortium name="Molecular Ecology Group"/>
        </authorList>
    </citation>
    <scope>NUCLEOTIDE SEQUENCE</scope>
</reference>
<comment type="function">
    <text evidence="12 15">Subunit e, of the mitochondrial membrane ATP synthase complex (F(1)F(0) ATP synthase or Complex V) that produces ATP from ADP in the presence of a proton gradient across the membrane which is generated by electron transport complexes of the respiratory chain. ATP synthase complex consist of a soluble F(1) head domain - the catalytic core - and a membrane F(1) domain - the membrane proton channel. These two domains are linked by a central stalk rotating inside the F(1) region and a stationary peripheral stalk. During catalysis, ATP synthesis in the catalytic domain of F(1) is coupled via a rotary mechanism of the central stalk subunits to proton translocation. In vivo, can only synthesize ATP although its ATP hydrolase activity can be activated artificially in vitro. Part of the complex F(0) domain.</text>
</comment>
<keyword evidence="9 15" id="KW-0496">Mitochondrion</keyword>
<dbReference type="GO" id="GO:0005743">
    <property type="term" value="C:mitochondrial inner membrane"/>
    <property type="evidence" value="ECO:0007669"/>
    <property type="project" value="UniProtKB-SubCell"/>
</dbReference>
<comment type="caution">
    <text evidence="17">The sequence shown here is derived from an EMBL/GenBank/DDBJ whole genome shotgun (WGS) entry which is preliminary data.</text>
</comment>
<evidence type="ECO:0000256" key="9">
    <source>
        <dbReference type="ARBA" id="ARBA00023128"/>
    </source>
</evidence>
<dbReference type="GO" id="GO:0015986">
    <property type="term" value="P:proton motive force-driven ATP synthesis"/>
    <property type="evidence" value="ECO:0007669"/>
    <property type="project" value="InterPro"/>
</dbReference>
<comment type="subunit">
    <text evidence="15">F-type ATPases have 2 components, CF(1) - the catalytic core - and CF(0) - the membrane proton channel. CF(1) and CF(0) have multiple subunits.</text>
</comment>
<evidence type="ECO:0000256" key="16">
    <source>
        <dbReference type="SAM" id="Phobius"/>
    </source>
</evidence>
<keyword evidence="4 15" id="KW-0138">CF(0)</keyword>
<protein>
    <recommendedName>
        <fullName evidence="14 15">ATP synthase F(0) complex subunit e, mitochondrial</fullName>
    </recommendedName>
</protein>
<evidence type="ECO:0000256" key="8">
    <source>
        <dbReference type="ARBA" id="ARBA00023065"/>
    </source>
</evidence>
<dbReference type="Pfam" id="PF05680">
    <property type="entry name" value="ATP-synt_E"/>
    <property type="match status" value="1"/>
</dbReference>
<proteinExistence type="inferred from homology"/>
<dbReference type="OrthoDB" id="9982108at2759"/>
<evidence type="ECO:0000256" key="15">
    <source>
        <dbReference type="RuleBase" id="RU367005"/>
    </source>
</evidence>
<keyword evidence="8 15" id="KW-0406">Ion transport</keyword>
<organism evidence="17 18">
    <name type="scientific">Candidula unifasciata</name>
    <dbReference type="NCBI Taxonomy" id="100452"/>
    <lineage>
        <taxon>Eukaryota</taxon>
        <taxon>Metazoa</taxon>
        <taxon>Spiralia</taxon>
        <taxon>Lophotrochozoa</taxon>
        <taxon>Mollusca</taxon>
        <taxon>Gastropoda</taxon>
        <taxon>Heterobranchia</taxon>
        <taxon>Euthyneura</taxon>
        <taxon>Panpulmonata</taxon>
        <taxon>Eupulmonata</taxon>
        <taxon>Stylommatophora</taxon>
        <taxon>Helicina</taxon>
        <taxon>Helicoidea</taxon>
        <taxon>Geomitridae</taxon>
        <taxon>Candidula</taxon>
    </lineage>
</organism>
<keyword evidence="10 16" id="KW-0472">Membrane</keyword>
<comment type="similarity">
    <text evidence="2 15">Belongs to the ATPase e subunit family.</text>
</comment>
<comment type="subcellular location">
    <subcellularLocation>
        <location evidence="1 15">Mitochondrion inner membrane</location>
    </subcellularLocation>
</comment>
<dbReference type="Proteomes" id="UP000678393">
    <property type="component" value="Unassembled WGS sequence"/>
</dbReference>
<keyword evidence="5 15" id="KW-0375">Hydrogen ion transport</keyword>
<name>A0A8S3YZR5_9EUPU</name>